<sequence>MHEIKVLNENKIIYANEGENLLDILRDNNINIVSLCNGAGWCGKCKVKIWSGKVSALTGEEKKLLSDEEIKNNIRLACQLCIKDDLEIEILEKHNFFNFSKGLEYKFVLNPPIRISKIFRKIDEKDIVKSYLEYIEKYGVFVKDLNLVKKLTNFVKDNYFDASILIFDEEIIDIREKDLEKIYGVAVDLGTTTLVATLFDITNGGNLGAKMEVNPQVSYGADVLSRINYIMTHRNGLSVLQDLIDSKLENMILSLCEENKINPEDIYLISVAGNSIMTHIFLGVNPSSIGVFPFTPVFRRILMISSKDIFKSIRNAKVYTFPLISGYVGGDIVSGILAVGMDYEDKNILLIDIGTNGEIVLKYKDEFYACATAAGPAFEGGNISQGMIAVNGAIDHVWLKDENIRYSVIGDEQEKGITGSGLIDAVALMLDLKIVDETGRMKKEYFNIGKIKITQKDIREFQLAKSAIRAGIEMVLIKAGISYKDLDKVYISGNFGNYINLENAIKVGLLPPLEMEKFVISGNTSLIGAELLLLDKNFVKKSESIINKIKYIDLSSSSEFQDLFIKFMRLGAGYYE</sequence>
<proteinExistence type="predicted"/>
<dbReference type="InterPro" id="IPR001041">
    <property type="entry name" value="2Fe-2S_ferredoxin-type"/>
</dbReference>
<dbReference type="InterPro" id="IPR036010">
    <property type="entry name" value="2Fe-2S_ferredoxin-like_sf"/>
</dbReference>
<dbReference type="InterPro" id="IPR043129">
    <property type="entry name" value="ATPase_NBD"/>
</dbReference>
<dbReference type="SUPFAM" id="SSF54292">
    <property type="entry name" value="2Fe-2S ferredoxin-like"/>
    <property type="match status" value="1"/>
</dbReference>
<dbReference type="AlphaFoldDB" id="A0A7V3ZJA0"/>
<comment type="caution">
    <text evidence="2">The sequence shown here is derived from an EMBL/GenBank/DDBJ whole genome shotgun (WGS) entry which is preliminary data.</text>
</comment>
<reference evidence="2" key="1">
    <citation type="journal article" date="2020" name="mSystems">
        <title>Genome- and Community-Level Interaction Insights into Carbon Utilization and Element Cycling Functions of Hydrothermarchaeota in Hydrothermal Sediment.</title>
        <authorList>
            <person name="Zhou Z."/>
            <person name="Liu Y."/>
            <person name="Xu W."/>
            <person name="Pan J."/>
            <person name="Luo Z.H."/>
            <person name="Li M."/>
        </authorList>
    </citation>
    <scope>NUCLEOTIDE SEQUENCE [LARGE SCALE GENOMIC DNA]</scope>
    <source>
        <strain evidence="2">SpSt-70</strain>
    </source>
</reference>
<dbReference type="InterPro" id="IPR052911">
    <property type="entry name" value="Corrinoid_activation_enz"/>
</dbReference>
<dbReference type="Pfam" id="PF17651">
    <property type="entry name" value="Raco_middle"/>
    <property type="match status" value="1"/>
</dbReference>
<evidence type="ECO:0000259" key="1">
    <source>
        <dbReference type="PROSITE" id="PS51085"/>
    </source>
</evidence>
<accession>A0A7V3ZJA0</accession>
<evidence type="ECO:0000313" key="2">
    <source>
        <dbReference type="EMBL" id="HGK24031.1"/>
    </source>
</evidence>
<dbReference type="InterPro" id="IPR041414">
    <property type="entry name" value="Raco-like_middle"/>
</dbReference>
<protein>
    <submittedName>
        <fullName evidence="2">DUF4445 domain-containing protein</fullName>
    </submittedName>
</protein>
<dbReference type="Pfam" id="PF00111">
    <property type="entry name" value="Fer2"/>
    <property type="match status" value="1"/>
</dbReference>
<dbReference type="RefSeq" id="WP_149122593.1">
    <property type="nucleotide sequence ID" value="NZ_VTFL01000002.1"/>
</dbReference>
<dbReference type="GO" id="GO:0051536">
    <property type="term" value="F:iron-sulfur cluster binding"/>
    <property type="evidence" value="ECO:0007669"/>
    <property type="project" value="InterPro"/>
</dbReference>
<dbReference type="Gene3D" id="3.30.420.480">
    <property type="entry name" value="Domain of unknown function (DUF4445)"/>
    <property type="match status" value="1"/>
</dbReference>
<dbReference type="PROSITE" id="PS51085">
    <property type="entry name" value="2FE2S_FER_2"/>
    <property type="match status" value="1"/>
</dbReference>
<dbReference type="PANTHER" id="PTHR42895:SF2">
    <property type="entry name" value="IRON-SULFUR CLUSTER PROTEIN"/>
    <property type="match status" value="1"/>
</dbReference>
<dbReference type="EMBL" id="DTDV01000017">
    <property type="protein sequence ID" value="HGK24031.1"/>
    <property type="molecule type" value="Genomic_DNA"/>
</dbReference>
<dbReference type="InterPro" id="IPR042259">
    <property type="entry name" value="Raco-like_middle_sf"/>
</dbReference>
<name>A0A7V3ZJA0_DICTH</name>
<dbReference type="InterPro" id="IPR012675">
    <property type="entry name" value="Beta-grasp_dom_sf"/>
</dbReference>
<organism evidence="2">
    <name type="scientific">Dictyoglomus thermophilum</name>
    <dbReference type="NCBI Taxonomy" id="14"/>
    <lineage>
        <taxon>Bacteria</taxon>
        <taxon>Pseudomonadati</taxon>
        <taxon>Dictyoglomota</taxon>
        <taxon>Dictyoglomia</taxon>
        <taxon>Dictyoglomales</taxon>
        <taxon>Dictyoglomaceae</taxon>
        <taxon>Dictyoglomus</taxon>
    </lineage>
</organism>
<dbReference type="PANTHER" id="PTHR42895">
    <property type="entry name" value="IRON-SULFUR CLUSTER-BINDING PROTEIN-RELATED"/>
    <property type="match status" value="1"/>
</dbReference>
<dbReference type="SUPFAM" id="SSF53067">
    <property type="entry name" value="Actin-like ATPase domain"/>
    <property type="match status" value="1"/>
</dbReference>
<dbReference type="Gene3D" id="3.10.20.30">
    <property type="match status" value="1"/>
</dbReference>
<feature type="domain" description="2Fe-2S ferredoxin-type" evidence="1">
    <location>
        <begin position="2"/>
        <end position="94"/>
    </location>
</feature>
<dbReference type="CDD" id="cd00207">
    <property type="entry name" value="fer2"/>
    <property type="match status" value="1"/>
</dbReference>
<gene>
    <name evidence="2" type="ORF">ENU78_06325</name>
</gene>
<dbReference type="InterPro" id="IPR027980">
    <property type="entry name" value="RACo_C"/>
</dbReference>
<dbReference type="Pfam" id="PF14574">
    <property type="entry name" value="RACo_C_ter"/>
    <property type="match status" value="1"/>
</dbReference>